<dbReference type="Proteomes" id="UP000031876">
    <property type="component" value="Plasmid 3"/>
</dbReference>
<keyword evidence="1" id="KW-0175">Coiled coil</keyword>
<reference evidence="3 5" key="1">
    <citation type="journal article" date="2015" name="Genome Announc.">
        <title>Complete genome sequences for 35 biothreat assay-relevant bacillus species.</title>
        <authorList>
            <person name="Johnson S.L."/>
            <person name="Daligault H.E."/>
            <person name="Davenport K.W."/>
            <person name="Jaissle J."/>
            <person name="Frey K.G."/>
            <person name="Ladner J.T."/>
            <person name="Broomall S.M."/>
            <person name="Bishop-Lilly K.A."/>
            <person name="Bruce D.C."/>
            <person name="Gibbons H.S."/>
            <person name="Coyne S.R."/>
            <person name="Lo C.C."/>
            <person name="Meincke L."/>
            <person name="Munk A.C."/>
            <person name="Koroleva G.I."/>
            <person name="Rosenzweig C.N."/>
            <person name="Palacios G.F."/>
            <person name="Redden C.L."/>
            <person name="Minogue T.D."/>
            <person name="Chain P.S."/>
        </authorList>
    </citation>
    <scope>NUCLEOTIDE SEQUENCE [LARGE SCALE GENOMIC DNA]</scope>
    <source>
        <strain evidence="3 5">HD1011</strain>
        <plasmid evidence="3 5">3</plasmid>
    </source>
</reference>
<dbReference type="InterPro" id="IPR016181">
    <property type="entry name" value="Acyl_CoA_acyltransferase"/>
</dbReference>
<dbReference type="KEGG" id="btw:BF38_6176"/>
<gene>
    <name evidence="3" type="ORF">BF38_6176</name>
    <name evidence="4" type="ORF">FOC89_00375</name>
</gene>
<dbReference type="SUPFAM" id="SSF55729">
    <property type="entry name" value="Acyl-CoA N-acyltransferases (Nat)"/>
    <property type="match status" value="1"/>
</dbReference>
<organism evidence="4 6">
    <name type="scientific">Bacillus thuringiensis</name>
    <dbReference type="NCBI Taxonomy" id="1428"/>
    <lineage>
        <taxon>Bacteria</taxon>
        <taxon>Bacillati</taxon>
        <taxon>Bacillota</taxon>
        <taxon>Bacilli</taxon>
        <taxon>Bacillales</taxon>
        <taxon>Bacillaceae</taxon>
        <taxon>Bacillus</taxon>
        <taxon>Bacillus cereus group</taxon>
    </lineage>
</organism>
<dbReference type="Proteomes" id="UP000501107">
    <property type="component" value="Plasmid unnamed1"/>
</dbReference>
<dbReference type="EMBL" id="CP053977">
    <property type="protein sequence ID" value="QKH22474.1"/>
    <property type="molecule type" value="Genomic_DNA"/>
</dbReference>
<keyword evidence="4" id="KW-0808">Transferase</keyword>
<dbReference type="GO" id="GO:0016747">
    <property type="term" value="F:acyltransferase activity, transferring groups other than amino-acyl groups"/>
    <property type="evidence" value="ECO:0007669"/>
    <property type="project" value="InterPro"/>
</dbReference>
<protein>
    <submittedName>
        <fullName evidence="3">Acetyltransferase domain protein</fullName>
    </submittedName>
    <submittedName>
        <fullName evidence="4">GNAT family N-acetyltransferase</fullName>
    </submittedName>
</protein>
<evidence type="ECO:0000256" key="1">
    <source>
        <dbReference type="SAM" id="Coils"/>
    </source>
</evidence>
<evidence type="ECO:0000313" key="5">
    <source>
        <dbReference type="Proteomes" id="UP000031876"/>
    </source>
</evidence>
<dbReference type="AlphaFoldDB" id="A0A0B5N719"/>
<keyword evidence="4" id="KW-0614">Plasmid</keyword>
<sequence>MFFRKTKLNELQRELDELKRELSFYKERDVQQRRSNIRCKEYPHILLKDTNNYIIIDLLDDSHVTAIYIYKLDRPAEQWMFDLGSNLEYESESFAKLIGKLEFGSIAEGKAEIKKLMVNEEYRNQGFATYMMKKVIAWGRSQDFSELYLTACTSVYKLGNALNQDELVSFYCKLGFENISPNSNRMTYKYCDSGAKTY</sequence>
<geneLocation type="plasmid" evidence="3 5">
    <name>3</name>
</geneLocation>
<dbReference type="Gene3D" id="3.40.630.30">
    <property type="match status" value="1"/>
</dbReference>
<dbReference type="InterPro" id="IPR000182">
    <property type="entry name" value="GNAT_dom"/>
</dbReference>
<dbReference type="RefSeq" id="WP_000466113.1">
    <property type="nucleotide sequence ID" value="NZ_CP009332.1"/>
</dbReference>
<proteinExistence type="predicted"/>
<evidence type="ECO:0000313" key="6">
    <source>
        <dbReference type="Proteomes" id="UP000501107"/>
    </source>
</evidence>
<dbReference type="PROSITE" id="PS51186">
    <property type="entry name" value="GNAT"/>
    <property type="match status" value="1"/>
</dbReference>
<geneLocation type="plasmid" evidence="4 6">
    <name>unnamed1</name>
</geneLocation>
<feature type="domain" description="N-acetyltransferase" evidence="2">
    <location>
        <begin position="37"/>
        <end position="198"/>
    </location>
</feature>
<dbReference type="EMBL" id="CP009332">
    <property type="protein sequence ID" value="AJG73619.1"/>
    <property type="molecule type" value="Genomic_DNA"/>
</dbReference>
<dbReference type="CDD" id="cd04301">
    <property type="entry name" value="NAT_SF"/>
    <property type="match status" value="1"/>
</dbReference>
<dbReference type="Pfam" id="PF00583">
    <property type="entry name" value="Acetyltransf_1"/>
    <property type="match status" value="1"/>
</dbReference>
<feature type="coiled-coil region" evidence="1">
    <location>
        <begin position="1"/>
        <end position="28"/>
    </location>
</feature>
<evidence type="ECO:0000313" key="3">
    <source>
        <dbReference type="EMBL" id="AJG73619.1"/>
    </source>
</evidence>
<evidence type="ECO:0000259" key="2">
    <source>
        <dbReference type="PROSITE" id="PS51186"/>
    </source>
</evidence>
<accession>A0A0B5N719</accession>
<name>A0A0B5N719_BACTU</name>
<reference evidence="4 6" key="2">
    <citation type="submission" date="2020-05" db="EMBL/GenBank/DDBJ databases">
        <title>FDA dAtabase for Regulatory Grade micrObial Sequences (FDA-ARGOS): Supporting development and validation of Infectious Disease Dx tests.</title>
        <authorList>
            <person name="Nelson B."/>
            <person name="Plummer A."/>
            <person name="Tallon L."/>
            <person name="Sadzewicz L."/>
            <person name="Zhao X."/>
            <person name="Vavikolanu K."/>
            <person name="Mehta A."/>
            <person name="Aluvathingal J."/>
            <person name="Nadendla S."/>
            <person name="Myers T."/>
            <person name="Yan Y."/>
            <person name="Sichtig H."/>
        </authorList>
    </citation>
    <scope>NUCLEOTIDE SEQUENCE [LARGE SCALE GENOMIC DNA]</scope>
    <source>
        <strain evidence="4 6">FDAARGOS_795</strain>
        <plasmid evidence="4 6">unnamed1</plasmid>
    </source>
</reference>
<evidence type="ECO:0000313" key="4">
    <source>
        <dbReference type="EMBL" id="QKH22474.1"/>
    </source>
</evidence>